<organism evidence="1 2">
    <name type="scientific">Meloidogyne incognita</name>
    <name type="common">Southern root-knot nematode worm</name>
    <name type="synonym">Oxyuris incognita</name>
    <dbReference type="NCBI Taxonomy" id="6306"/>
    <lineage>
        <taxon>Eukaryota</taxon>
        <taxon>Metazoa</taxon>
        <taxon>Ecdysozoa</taxon>
        <taxon>Nematoda</taxon>
        <taxon>Chromadorea</taxon>
        <taxon>Rhabditida</taxon>
        <taxon>Tylenchina</taxon>
        <taxon>Tylenchomorpha</taxon>
        <taxon>Tylenchoidea</taxon>
        <taxon>Meloidogynidae</taxon>
        <taxon>Meloidogyninae</taxon>
        <taxon>Meloidogyne</taxon>
        <taxon>Meloidogyne incognita group</taxon>
    </lineage>
</organism>
<dbReference type="Proteomes" id="UP000887563">
    <property type="component" value="Unplaced"/>
</dbReference>
<evidence type="ECO:0000313" key="1">
    <source>
        <dbReference type="Proteomes" id="UP000887563"/>
    </source>
</evidence>
<protein>
    <submittedName>
        <fullName evidence="2">Uncharacterized protein</fullName>
    </submittedName>
</protein>
<dbReference type="AlphaFoldDB" id="A0A914NKL5"/>
<keyword evidence="1" id="KW-1185">Reference proteome</keyword>
<dbReference type="WBParaSite" id="Minc3s07413g41094">
    <property type="protein sequence ID" value="Minc3s07413g41094"/>
    <property type="gene ID" value="Minc3s07413g41094"/>
</dbReference>
<reference evidence="2" key="1">
    <citation type="submission" date="2022-11" db="UniProtKB">
        <authorList>
            <consortium name="WormBaseParasite"/>
        </authorList>
    </citation>
    <scope>IDENTIFICATION</scope>
</reference>
<accession>A0A914NKL5</accession>
<sequence length="69" mass="8268">MMPEKRKEFDRWYSEHKQQPFFLDEELASYCTNDVEILLAALIAFRREFMDVSKGVLVREPLQIRLTMG</sequence>
<proteinExistence type="predicted"/>
<name>A0A914NKL5_MELIC</name>
<evidence type="ECO:0000313" key="2">
    <source>
        <dbReference type="WBParaSite" id="Minc3s07413g41094"/>
    </source>
</evidence>